<gene>
    <name evidence="2" type="ORF">JRO89_XS04G0048000</name>
</gene>
<accession>A0ABQ8I454</accession>
<proteinExistence type="predicted"/>
<protein>
    <submittedName>
        <fullName evidence="2">Uncharacterized protein</fullName>
    </submittedName>
</protein>
<dbReference type="Proteomes" id="UP000827721">
    <property type="component" value="Unassembled WGS sequence"/>
</dbReference>
<name>A0ABQ8I454_9ROSI</name>
<comment type="caution">
    <text evidence="2">The sequence shown here is derived from an EMBL/GenBank/DDBJ whole genome shotgun (WGS) entry which is preliminary data.</text>
</comment>
<evidence type="ECO:0000313" key="2">
    <source>
        <dbReference type="EMBL" id="KAH7571423.1"/>
    </source>
</evidence>
<feature type="region of interest" description="Disordered" evidence="1">
    <location>
        <begin position="28"/>
        <end position="51"/>
    </location>
</feature>
<evidence type="ECO:0000256" key="1">
    <source>
        <dbReference type="SAM" id="MobiDB-lite"/>
    </source>
</evidence>
<organism evidence="2 3">
    <name type="scientific">Xanthoceras sorbifolium</name>
    <dbReference type="NCBI Taxonomy" id="99658"/>
    <lineage>
        <taxon>Eukaryota</taxon>
        <taxon>Viridiplantae</taxon>
        <taxon>Streptophyta</taxon>
        <taxon>Embryophyta</taxon>
        <taxon>Tracheophyta</taxon>
        <taxon>Spermatophyta</taxon>
        <taxon>Magnoliopsida</taxon>
        <taxon>eudicotyledons</taxon>
        <taxon>Gunneridae</taxon>
        <taxon>Pentapetalae</taxon>
        <taxon>rosids</taxon>
        <taxon>malvids</taxon>
        <taxon>Sapindales</taxon>
        <taxon>Sapindaceae</taxon>
        <taxon>Xanthoceroideae</taxon>
        <taxon>Xanthoceras</taxon>
    </lineage>
</organism>
<dbReference type="EMBL" id="JAFEMO010000004">
    <property type="protein sequence ID" value="KAH7571423.1"/>
    <property type="molecule type" value="Genomic_DNA"/>
</dbReference>
<keyword evidence="3" id="KW-1185">Reference proteome</keyword>
<reference evidence="2 3" key="1">
    <citation type="submission" date="2021-02" db="EMBL/GenBank/DDBJ databases">
        <title>Plant Genome Project.</title>
        <authorList>
            <person name="Zhang R.-G."/>
        </authorList>
    </citation>
    <scope>NUCLEOTIDE SEQUENCE [LARGE SCALE GENOMIC DNA]</scope>
    <source>
        <tissue evidence="2">Leaves</tissue>
    </source>
</reference>
<sequence>MCQTTVRQVGYFCSSGERKVTATMQETELNPKWSSGKESSFTPSDKMSNPTTVRHDAATIETSANAYTNLETSNSYWIFFGPLSIKGGNAAAPAARNGLVMLFPVHKKITI</sequence>
<evidence type="ECO:0000313" key="3">
    <source>
        <dbReference type="Proteomes" id="UP000827721"/>
    </source>
</evidence>